<dbReference type="Proteomes" id="UP000054485">
    <property type="component" value="Unassembled WGS sequence"/>
</dbReference>
<feature type="non-terminal residue" evidence="1">
    <location>
        <position position="1"/>
    </location>
</feature>
<reference evidence="1 2" key="1">
    <citation type="submission" date="2014-04" db="EMBL/GenBank/DDBJ databases">
        <authorList>
            <consortium name="DOE Joint Genome Institute"/>
            <person name="Kuo A."/>
            <person name="Ruytinx J."/>
            <person name="Rineau F."/>
            <person name="Colpaert J."/>
            <person name="Kohler A."/>
            <person name="Nagy L.G."/>
            <person name="Floudas D."/>
            <person name="Copeland A."/>
            <person name="Barry K.W."/>
            <person name="Cichocki N."/>
            <person name="Veneault-Fourrey C."/>
            <person name="LaButti K."/>
            <person name="Lindquist E.A."/>
            <person name="Lipzen A."/>
            <person name="Lundell T."/>
            <person name="Morin E."/>
            <person name="Murat C."/>
            <person name="Sun H."/>
            <person name="Tunlid A."/>
            <person name="Henrissat B."/>
            <person name="Grigoriev I.V."/>
            <person name="Hibbett D.S."/>
            <person name="Martin F."/>
            <person name="Nordberg H.P."/>
            <person name="Cantor M.N."/>
            <person name="Hua S.X."/>
        </authorList>
    </citation>
    <scope>NUCLEOTIDE SEQUENCE [LARGE SCALE GENOMIC DNA]</scope>
    <source>
        <strain evidence="1 2">UH-Slu-Lm8-n1</strain>
    </source>
</reference>
<name>A0A0D0AU22_9AGAM</name>
<reference evidence="2" key="2">
    <citation type="submission" date="2015-01" db="EMBL/GenBank/DDBJ databases">
        <title>Evolutionary Origins and Diversification of the Mycorrhizal Mutualists.</title>
        <authorList>
            <consortium name="DOE Joint Genome Institute"/>
            <consortium name="Mycorrhizal Genomics Consortium"/>
            <person name="Kohler A."/>
            <person name="Kuo A."/>
            <person name="Nagy L.G."/>
            <person name="Floudas D."/>
            <person name="Copeland A."/>
            <person name="Barry K.W."/>
            <person name="Cichocki N."/>
            <person name="Veneault-Fourrey C."/>
            <person name="LaButti K."/>
            <person name="Lindquist E.A."/>
            <person name="Lipzen A."/>
            <person name="Lundell T."/>
            <person name="Morin E."/>
            <person name="Murat C."/>
            <person name="Riley R."/>
            <person name="Ohm R."/>
            <person name="Sun H."/>
            <person name="Tunlid A."/>
            <person name="Henrissat B."/>
            <person name="Grigoriev I.V."/>
            <person name="Hibbett D.S."/>
            <person name="Martin F."/>
        </authorList>
    </citation>
    <scope>NUCLEOTIDE SEQUENCE [LARGE SCALE GENOMIC DNA]</scope>
    <source>
        <strain evidence="2">UH-Slu-Lm8-n1</strain>
    </source>
</reference>
<dbReference type="InParanoid" id="A0A0D0AU22"/>
<protein>
    <submittedName>
        <fullName evidence="1">Uncharacterized protein</fullName>
    </submittedName>
</protein>
<proteinExistence type="predicted"/>
<dbReference type="HOGENOM" id="CLU_3070270_0_0_1"/>
<keyword evidence="2" id="KW-1185">Reference proteome</keyword>
<organism evidence="1 2">
    <name type="scientific">Suillus luteus UH-Slu-Lm8-n1</name>
    <dbReference type="NCBI Taxonomy" id="930992"/>
    <lineage>
        <taxon>Eukaryota</taxon>
        <taxon>Fungi</taxon>
        <taxon>Dikarya</taxon>
        <taxon>Basidiomycota</taxon>
        <taxon>Agaricomycotina</taxon>
        <taxon>Agaricomycetes</taxon>
        <taxon>Agaricomycetidae</taxon>
        <taxon>Boletales</taxon>
        <taxon>Suillineae</taxon>
        <taxon>Suillaceae</taxon>
        <taxon>Suillus</taxon>
    </lineage>
</organism>
<accession>A0A0D0AU22</accession>
<gene>
    <name evidence="1" type="ORF">CY34DRAFT_812175</name>
</gene>
<dbReference type="EMBL" id="KN835626">
    <property type="protein sequence ID" value="KIK35418.1"/>
    <property type="molecule type" value="Genomic_DNA"/>
</dbReference>
<sequence length="53" mass="5579">MSHGSETASVGVAEIGDVKAATQRRNALKTLCTPNFVLYGYGHAILGRAYPEG</sequence>
<dbReference type="AlphaFoldDB" id="A0A0D0AU22"/>
<evidence type="ECO:0000313" key="1">
    <source>
        <dbReference type="EMBL" id="KIK35418.1"/>
    </source>
</evidence>
<evidence type="ECO:0000313" key="2">
    <source>
        <dbReference type="Proteomes" id="UP000054485"/>
    </source>
</evidence>